<dbReference type="EMBL" id="GGMR01015935">
    <property type="protein sequence ID" value="MBY28554.1"/>
    <property type="molecule type" value="Transcribed_RNA"/>
</dbReference>
<gene>
    <name evidence="1" type="ORF">g.56097</name>
</gene>
<evidence type="ECO:0000313" key="1">
    <source>
        <dbReference type="EMBL" id="MBY28554.1"/>
    </source>
</evidence>
<accession>A0A2S2PGL7</accession>
<protein>
    <submittedName>
        <fullName evidence="1">Uncharacterized protein</fullName>
    </submittedName>
</protein>
<reference evidence="1" key="1">
    <citation type="submission" date="2018-04" db="EMBL/GenBank/DDBJ databases">
        <title>Transcriptome of Schizaphis graminum biotype I.</title>
        <authorList>
            <person name="Scully E.D."/>
            <person name="Geib S.M."/>
            <person name="Palmer N.A."/>
            <person name="Koch K."/>
            <person name="Bradshaw J."/>
            <person name="Heng-Moss T."/>
            <person name="Sarath G."/>
        </authorList>
    </citation>
    <scope>NUCLEOTIDE SEQUENCE</scope>
</reference>
<proteinExistence type="predicted"/>
<dbReference type="AlphaFoldDB" id="A0A2S2PGL7"/>
<sequence>MELNTMYDINIVGQIDEDRGLFVVVERFTSGSTEYFQNYYKQLLGFKNCSEWFEKIDYPIIETGKVVIVQVDTNPMGKLWARGIISKCHHNNLCPEIYLIDSQRFIDKGNMFKLRTCPPKYLQLILPTYYIDIDLCLNDDLKIAITILMKKNQYGELSFSFIPQCFKNNVYSGILFVSYKDINLNIPLKKLLKNVHTKKIFADIPQYKNHVYSIFNPIKLKCLKTIFMPREPSDMVFLENNLVSSCCDLSVLNDSSTNLSYNSINELSSNSNYSENICFSDESELEIKKLENICITPLTKKKVYSSNSSLMSKSSSSLQSITSNKNNNNNCSMPQIKQYNNSIMTRTPKLKDTGCQENNKPTLTHKVLETPKIQLKSITNIKAMNTTMENSDIWWSDDDES</sequence>
<organism evidence="1">
    <name type="scientific">Schizaphis graminum</name>
    <name type="common">Green bug aphid</name>
    <dbReference type="NCBI Taxonomy" id="13262"/>
    <lineage>
        <taxon>Eukaryota</taxon>
        <taxon>Metazoa</taxon>
        <taxon>Ecdysozoa</taxon>
        <taxon>Arthropoda</taxon>
        <taxon>Hexapoda</taxon>
        <taxon>Insecta</taxon>
        <taxon>Pterygota</taxon>
        <taxon>Neoptera</taxon>
        <taxon>Paraneoptera</taxon>
        <taxon>Hemiptera</taxon>
        <taxon>Sternorrhyncha</taxon>
        <taxon>Aphidomorpha</taxon>
        <taxon>Aphidoidea</taxon>
        <taxon>Aphididae</taxon>
        <taxon>Aphidini</taxon>
        <taxon>Schizaphis</taxon>
    </lineage>
</organism>
<name>A0A2S2PGL7_SCHGA</name>